<accession>A0ABY8V9P9</accession>
<dbReference type="RefSeq" id="WP_188319080.1">
    <property type="nucleotide sequence ID" value="NZ_CP106831.1"/>
</dbReference>
<evidence type="ECO:0000313" key="3">
    <source>
        <dbReference type="Proteomes" id="UP001223501"/>
    </source>
</evidence>
<evidence type="ECO:0000313" key="2">
    <source>
        <dbReference type="EMBL" id="WIH96984.1"/>
    </source>
</evidence>
<sequence>MNKFYFKNQLLIAFVLFIFSFYEIYTLRVNDLVINDKNKKEITVSEMNCGVGNGAYSITFLYNDKNYNTKILSEPCINMNIGDKYELYYSDKNDEFIDYHSFEHSKKGVVFSVLILILFLIPYKSLFNKK</sequence>
<feature type="transmembrane region" description="Helical" evidence="1">
    <location>
        <begin position="109"/>
        <end position="127"/>
    </location>
</feature>
<keyword evidence="3" id="KW-1185">Reference proteome</keyword>
<keyword evidence="1" id="KW-1133">Transmembrane helix</keyword>
<keyword evidence="1" id="KW-0812">Transmembrane</keyword>
<gene>
    <name evidence="2" type="ORF">OBA43_12115</name>
</gene>
<protein>
    <recommendedName>
        <fullName evidence="4">DUF3592 domain-containing protein</fullName>
    </recommendedName>
</protein>
<evidence type="ECO:0008006" key="4">
    <source>
        <dbReference type="Google" id="ProtNLM"/>
    </source>
</evidence>
<evidence type="ECO:0000256" key="1">
    <source>
        <dbReference type="SAM" id="Phobius"/>
    </source>
</evidence>
<dbReference type="EMBL" id="CP106831">
    <property type="protein sequence ID" value="WIH96984.1"/>
    <property type="molecule type" value="Genomic_DNA"/>
</dbReference>
<dbReference type="Proteomes" id="UP001223501">
    <property type="component" value="Chromosome"/>
</dbReference>
<reference evidence="2 3" key="1">
    <citation type="submission" date="2022-09" db="EMBL/GenBank/DDBJ databases">
        <title>Whole genome sequencing analysis of tet(X)-positive Empedobacter falsenii YWS9-3.</title>
        <authorList>
            <person name="Chen C."/>
            <person name="Lv Y.-L."/>
        </authorList>
    </citation>
    <scope>NUCLEOTIDE SEQUENCE [LARGE SCALE GENOMIC DNA]</scope>
    <source>
        <strain evidence="2 3">YWS9-3_T</strain>
    </source>
</reference>
<name>A0ABY8V9P9_9FLAO</name>
<organism evidence="2 3">
    <name type="scientific">Empedobacter falsenii</name>
    <dbReference type="NCBI Taxonomy" id="343874"/>
    <lineage>
        <taxon>Bacteria</taxon>
        <taxon>Pseudomonadati</taxon>
        <taxon>Bacteroidota</taxon>
        <taxon>Flavobacteriia</taxon>
        <taxon>Flavobacteriales</taxon>
        <taxon>Weeksellaceae</taxon>
        <taxon>Empedobacter</taxon>
    </lineage>
</organism>
<proteinExistence type="predicted"/>
<keyword evidence="1" id="KW-0472">Membrane</keyword>